<feature type="transmembrane region" description="Helical" evidence="1">
    <location>
        <begin position="162"/>
        <end position="181"/>
    </location>
</feature>
<proteinExistence type="predicted"/>
<dbReference type="GO" id="GO:0016020">
    <property type="term" value="C:membrane"/>
    <property type="evidence" value="ECO:0007669"/>
    <property type="project" value="TreeGrafter"/>
</dbReference>
<dbReference type="GO" id="GO:0016747">
    <property type="term" value="F:acyltransferase activity, transferring groups other than amino-acyl groups"/>
    <property type="evidence" value="ECO:0007669"/>
    <property type="project" value="InterPro"/>
</dbReference>
<feature type="transmembrane region" description="Helical" evidence="1">
    <location>
        <begin position="36"/>
        <end position="58"/>
    </location>
</feature>
<feature type="transmembrane region" description="Helical" evidence="1">
    <location>
        <begin position="299"/>
        <end position="316"/>
    </location>
</feature>
<sequence length="374" mass="45051">MNTKPTKYFSQLNGIRFIAVLLVLMDHWLIPIIPFPLGHLGVVIFFVLSGFLITRILFHSADEIADKGHSPWAKIKLFIVRRSLRIFPIYFLILIVGWVFNISHFTHVWKWLLFYLPDFYIMWNRQWIGVWDHLWSLAVEEQYYLIFPYFIIFLPRKYFRKLFPWMIALGLCSRLFFYLFVSHEFKQSAWMWSYVNPLSAIDSFGLGGLLAYFYHYQSDIYAQIVKLKYPLYISIFAFFLVLWFSHLSTYTYDNFWFVVMERSVAAIFSFFLIAEAVAERRHILGRILSHSWIEYMGKISYGLYLYHNFVYNYYHQEGNTIWWAISKYMPSFQTNFLNFIGLKFFINLIILLFIASVSWFLIEKPINSFKDKLK</sequence>
<evidence type="ECO:0000256" key="1">
    <source>
        <dbReference type="SAM" id="Phobius"/>
    </source>
</evidence>
<keyword evidence="1" id="KW-0472">Membrane</keyword>
<keyword evidence="1" id="KW-1133">Transmembrane helix</keyword>
<accession>A0A4Q1C283</accession>
<feature type="transmembrane region" description="Helical" evidence="1">
    <location>
        <begin position="89"/>
        <end position="114"/>
    </location>
</feature>
<name>A0A4Q1C283_9BACT</name>
<feature type="domain" description="Acyltransferase 3" evidence="2">
    <location>
        <begin position="11"/>
        <end position="342"/>
    </location>
</feature>
<comment type="caution">
    <text evidence="3">The sequence shown here is derived from an EMBL/GenBank/DDBJ whole genome shotgun (WGS) entry which is preliminary data.</text>
</comment>
<dbReference type="Pfam" id="PF01757">
    <property type="entry name" value="Acyl_transf_3"/>
    <property type="match status" value="1"/>
</dbReference>
<evidence type="ECO:0000259" key="2">
    <source>
        <dbReference type="Pfam" id="PF01757"/>
    </source>
</evidence>
<keyword evidence="3" id="KW-0012">Acyltransferase</keyword>
<keyword evidence="4" id="KW-1185">Reference proteome</keyword>
<keyword evidence="1" id="KW-0812">Transmembrane</keyword>
<dbReference type="EMBL" id="SDHY01000001">
    <property type="protein sequence ID" value="RXK52277.1"/>
    <property type="molecule type" value="Genomic_DNA"/>
</dbReference>
<dbReference type="GO" id="GO:0000271">
    <property type="term" value="P:polysaccharide biosynthetic process"/>
    <property type="evidence" value="ECO:0007669"/>
    <property type="project" value="TreeGrafter"/>
</dbReference>
<dbReference type="InterPro" id="IPR002656">
    <property type="entry name" value="Acyl_transf_3_dom"/>
</dbReference>
<keyword evidence="3" id="KW-0808">Transferase</keyword>
<reference evidence="3 4" key="1">
    <citation type="submission" date="2019-01" db="EMBL/GenBank/DDBJ databases">
        <title>Cytophagaceae bacterium strain CAR-16.</title>
        <authorList>
            <person name="Chen W.-M."/>
        </authorList>
    </citation>
    <scope>NUCLEOTIDE SEQUENCE [LARGE SCALE GENOMIC DNA]</scope>
    <source>
        <strain evidence="3 4">CAR-16</strain>
    </source>
</reference>
<feature type="transmembrane region" description="Helical" evidence="1">
    <location>
        <begin position="336"/>
        <end position="362"/>
    </location>
</feature>
<dbReference type="RefSeq" id="WP_129025379.1">
    <property type="nucleotide sequence ID" value="NZ_SDHY01000001.1"/>
</dbReference>
<feature type="transmembrane region" description="Helical" evidence="1">
    <location>
        <begin position="256"/>
        <end position="278"/>
    </location>
</feature>
<organism evidence="3 4">
    <name type="scientific">Aquirufa rosea</name>
    <dbReference type="NCBI Taxonomy" id="2509241"/>
    <lineage>
        <taxon>Bacteria</taxon>
        <taxon>Pseudomonadati</taxon>
        <taxon>Bacteroidota</taxon>
        <taxon>Cytophagia</taxon>
        <taxon>Cytophagales</taxon>
        <taxon>Flectobacillaceae</taxon>
        <taxon>Aquirufa</taxon>
    </lineage>
</organism>
<dbReference type="InterPro" id="IPR050879">
    <property type="entry name" value="Acyltransferase_3"/>
</dbReference>
<feature type="transmembrane region" description="Helical" evidence="1">
    <location>
        <begin position="193"/>
        <end position="215"/>
    </location>
</feature>
<dbReference type="Proteomes" id="UP000289455">
    <property type="component" value="Unassembled WGS sequence"/>
</dbReference>
<evidence type="ECO:0000313" key="3">
    <source>
        <dbReference type="EMBL" id="RXK52277.1"/>
    </source>
</evidence>
<dbReference type="AlphaFoldDB" id="A0A4Q1C283"/>
<dbReference type="OrthoDB" id="9796461at2"/>
<gene>
    <name evidence="3" type="ORF">ESB04_01115</name>
</gene>
<dbReference type="PANTHER" id="PTHR23028">
    <property type="entry name" value="ACETYLTRANSFERASE"/>
    <property type="match status" value="1"/>
</dbReference>
<feature type="transmembrane region" description="Helical" evidence="1">
    <location>
        <begin position="227"/>
        <end position="244"/>
    </location>
</feature>
<protein>
    <submittedName>
        <fullName evidence="3">Acyltransferase</fullName>
    </submittedName>
</protein>
<evidence type="ECO:0000313" key="4">
    <source>
        <dbReference type="Proteomes" id="UP000289455"/>
    </source>
</evidence>
<feature type="transmembrane region" description="Helical" evidence="1">
    <location>
        <begin position="12"/>
        <end position="30"/>
    </location>
</feature>
<dbReference type="PANTHER" id="PTHR23028:SF53">
    <property type="entry name" value="ACYL_TRANSF_3 DOMAIN-CONTAINING PROTEIN"/>
    <property type="match status" value="1"/>
</dbReference>